<dbReference type="SUPFAM" id="SSF51658">
    <property type="entry name" value="Xylose isomerase-like"/>
    <property type="match status" value="1"/>
</dbReference>
<evidence type="ECO:0000259" key="1">
    <source>
        <dbReference type="Pfam" id="PF01261"/>
    </source>
</evidence>
<dbReference type="InterPro" id="IPR050312">
    <property type="entry name" value="IolE/XylAMocC-like"/>
</dbReference>
<dbReference type="Pfam" id="PF01261">
    <property type="entry name" value="AP_endonuc_2"/>
    <property type="match status" value="1"/>
</dbReference>
<protein>
    <recommendedName>
        <fullName evidence="1">Xylose isomerase-like TIM barrel domain-containing protein</fullName>
    </recommendedName>
</protein>
<feature type="domain" description="Xylose isomerase-like TIM barrel" evidence="1">
    <location>
        <begin position="68"/>
        <end position="293"/>
    </location>
</feature>
<dbReference type="InterPro" id="IPR036237">
    <property type="entry name" value="Xyl_isomerase-like_sf"/>
</dbReference>
<dbReference type="EMBL" id="PUHY01000015">
    <property type="protein sequence ID" value="PQO29758.1"/>
    <property type="molecule type" value="Genomic_DNA"/>
</dbReference>
<proteinExistence type="predicted"/>
<organism evidence="2 3">
    <name type="scientific">Blastopirellula marina</name>
    <dbReference type="NCBI Taxonomy" id="124"/>
    <lineage>
        <taxon>Bacteria</taxon>
        <taxon>Pseudomonadati</taxon>
        <taxon>Planctomycetota</taxon>
        <taxon>Planctomycetia</taxon>
        <taxon>Pirellulales</taxon>
        <taxon>Pirellulaceae</taxon>
        <taxon>Blastopirellula</taxon>
    </lineage>
</organism>
<sequence>MKNPATSHPISMTRRVALCGLARLGASPWIGTRIASADETAPEATDFQIACMTLPYSQFPLERALSGIRAAGYRYVAWGTSHQEKGRSERTPVMAADAPPAKARGLADQCRDMGLEPLMMFSTVYPEHDDGLKVLQHRIRQASAAGIPQVLTFGHTEGGNRPLWIERFRKLGPFARDHGVVLVVKQHGGSTGTGEACAEIIREIDDPGIRVNYDAGNVMDYLNVDPIPDIQSCADVVHSFCIKDHRNWPVDQDCGAGLGEIDHYRLLQPVVQTGRTIPLCCENIFAPLLPRPTEPEEIDRLARRSREFLETVARGLTQPQGK</sequence>
<comment type="caution">
    <text evidence="2">The sequence shown here is derived from an EMBL/GenBank/DDBJ whole genome shotgun (WGS) entry which is preliminary data.</text>
</comment>
<name>A0A2S8FC74_9BACT</name>
<evidence type="ECO:0000313" key="3">
    <source>
        <dbReference type="Proteomes" id="UP000238322"/>
    </source>
</evidence>
<accession>A0A2S8FC74</accession>
<dbReference type="AlphaFoldDB" id="A0A2S8FC74"/>
<dbReference type="Proteomes" id="UP000238322">
    <property type="component" value="Unassembled WGS sequence"/>
</dbReference>
<reference evidence="2 3" key="1">
    <citation type="submission" date="2018-02" db="EMBL/GenBank/DDBJ databases">
        <title>Comparative genomes isolates from brazilian mangrove.</title>
        <authorList>
            <person name="Araujo J.E."/>
            <person name="Taketani R.G."/>
            <person name="Silva M.C.P."/>
            <person name="Loureco M.V."/>
            <person name="Andreote F.D."/>
        </authorList>
    </citation>
    <scope>NUCLEOTIDE SEQUENCE [LARGE SCALE GENOMIC DNA]</scope>
    <source>
        <strain evidence="2 3">Hex-1 MGV</strain>
    </source>
</reference>
<evidence type="ECO:0000313" key="2">
    <source>
        <dbReference type="EMBL" id="PQO29758.1"/>
    </source>
</evidence>
<dbReference type="PANTHER" id="PTHR12110">
    <property type="entry name" value="HYDROXYPYRUVATE ISOMERASE"/>
    <property type="match status" value="1"/>
</dbReference>
<dbReference type="Gene3D" id="3.20.20.150">
    <property type="entry name" value="Divalent-metal-dependent TIM barrel enzymes"/>
    <property type="match status" value="1"/>
</dbReference>
<dbReference type="InterPro" id="IPR013022">
    <property type="entry name" value="Xyl_isomerase-like_TIM-brl"/>
</dbReference>
<gene>
    <name evidence="2" type="ORF">C5Y83_27335</name>
</gene>